<keyword evidence="2" id="KW-0472">Membrane</keyword>
<dbReference type="AlphaFoldDB" id="A0A7S3P7I0"/>
<sequence length="797" mass="89483">MAMSSRKKITTPLTFALNSVGKKSLPFKTRTSSQYRRLALMVVVIVISVLVYVGIITQELSTIDFSVLVANRDETHLVHTAATELRGGESDSFLAKTPVSYLEAMASTTDRLTPTATTGPPKGEHYRQQQQPESSYPHKNATKHPPAQKQKDNPLQRQKIEFSNECGLYLAPSTIPGAGLGVFLGNQQISKYDRVIPTGDHTIPIVDRLLFTEADTTSPLKLVSRSFLPSQYTWKSRTHYVEDLGVEDVTVWSPGITAAANCIMDFINVKIAPTQYIVPQSHPPGIGQQGVPSSFHRQSDPGAGAVTYHHSRHVTARRTIRPGDEIFVGYGDSWFQNRKDILGPIPLSGDYAKANKLFVKFKTQVQEHVSKILLTKPTNTTRTDRNSGVATSSSNTETLIPSVAMDMWEDFLAEQKTIYGEDSSILAALPLKQELDAVFQAPSIYDWKLTQLRREIAWLEEHGACADNFHMGPSTLPQAGNGAFASRTLKKGSVALPVPLLHIPDRKILNMYHVDTDAIDEHGNQVAEVDFSKPKPPQLIINYCLGHRDSTMILAASGTSFSWINHNQTLANVQLRWASPERSQHQPALLGKTVEEMAKQVKSASLAMELVALRDIVAGEEIFLDYGDEWQQAWDDHVRNWAPPTDAESYVSAYEMNKGFPHHAFRTESEQVKEPYPSNLMLKFHKKFEAEKSRKKFMEEHPDPVTEYDVGWQPPYSIECRVLERKPGTGSRTLYTIEILDEDSNTKKVLDDVPQEALFFQDLPYTSDQFLDDAFRHDIRIPDEIFPEAWKNLLEKE</sequence>
<dbReference type="Pfam" id="PF00856">
    <property type="entry name" value="SET"/>
    <property type="match status" value="1"/>
</dbReference>
<dbReference type="Gene3D" id="2.170.270.10">
    <property type="entry name" value="SET domain"/>
    <property type="match status" value="1"/>
</dbReference>
<dbReference type="PROSITE" id="PS50280">
    <property type="entry name" value="SET"/>
    <property type="match status" value="2"/>
</dbReference>
<keyword evidence="2" id="KW-0812">Transmembrane</keyword>
<feature type="region of interest" description="Disordered" evidence="1">
    <location>
        <begin position="106"/>
        <end position="155"/>
    </location>
</feature>
<dbReference type="InterPro" id="IPR046341">
    <property type="entry name" value="SET_dom_sf"/>
</dbReference>
<reference evidence="4" key="1">
    <citation type="submission" date="2021-01" db="EMBL/GenBank/DDBJ databases">
        <authorList>
            <person name="Corre E."/>
            <person name="Pelletier E."/>
            <person name="Niang G."/>
            <person name="Scheremetjew M."/>
            <person name="Finn R."/>
            <person name="Kale V."/>
            <person name="Holt S."/>
            <person name="Cochrane G."/>
            <person name="Meng A."/>
            <person name="Brown T."/>
            <person name="Cohen L."/>
        </authorList>
    </citation>
    <scope>NUCLEOTIDE SEQUENCE</scope>
    <source>
        <strain evidence="4">CCMP127</strain>
    </source>
</reference>
<feature type="domain" description="SET" evidence="3">
    <location>
        <begin position="467"/>
        <end position="627"/>
    </location>
</feature>
<dbReference type="EMBL" id="HBIM01009188">
    <property type="protein sequence ID" value="CAE0410245.1"/>
    <property type="molecule type" value="Transcribed_RNA"/>
</dbReference>
<proteinExistence type="predicted"/>
<name>A0A7S3P7I0_9STRA</name>
<protein>
    <recommendedName>
        <fullName evidence="3">SET domain-containing protein</fullName>
    </recommendedName>
</protein>
<feature type="transmembrane region" description="Helical" evidence="2">
    <location>
        <begin position="38"/>
        <end position="56"/>
    </location>
</feature>
<dbReference type="InterPro" id="IPR001214">
    <property type="entry name" value="SET_dom"/>
</dbReference>
<evidence type="ECO:0000259" key="3">
    <source>
        <dbReference type="PROSITE" id="PS50280"/>
    </source>
</evidence>
<dbReference type="SUPFAM" id="SSF82199">
    <property type="entry name" value="SET domain"/>
    <property type="match status" value="1"/>
</dbReference>
<evidence type="ECO:0000313" key="4">
    <source>
        <dbReference type="EMBL" id="CAE0410245.1"/>
    </source>
</evidence>
<feature type="region of interest" description="Disordered" evidence="1">
    <location>
        <begin position="288"/>
        <end position="310"/>
    </location>
</feature>
<feature type="domain" description="SET" evidence="3">
    <location>
        <begin position="166"/>
        <end position="331"/>
    </location>
</feature>
<keyword evidence="2" id="KW-1133">Transmembrane helix</keyword>
<feature type="compositionally biased region" description="Polar residues" evidence="1">
    <location>
        <begin position="106"/>
        <end position="118"/>
    </location>
</feature>
<evidence type="ECO:0000256" key="2">
    <source>
        <dbReference type="SAM" id="Phobius"/>
    </source>
</evidence>
<evidence type="ECO:0000256" key="1">
    <source>
        <dbReference type="SAM" id="MobiDB-lite"/>
    </source>
</evidence>
<organism evidence="4">
    <name type="scientific">Amphora coffeiformis</name>
    <dbReference type="NCBI Taxonomy" id="265554"/>
    <lineage>
        <taxon>Eukaryota</taxon>
        <taxon>Sar</taxon>
        <taxon>Stramenopiles</taxon>
        <taxon>Ochrophyta</taxon>
        <taxon>Bacillariophyta</taxon>
        <taxon>Bacillariophyceae</taxon>
        <taxon>Bacillariophycidae</taxon>
        <taxon>Thalassiophysales</taxon>
        <taxon>Catenulaceae</taxon>
        <taxon>Amphora</taxon>
    </lineage>
</organism>
<accession>A0A7S3P7I0</accession>
<gene>
    <name evidence="4" type="ORF">ACOF00016_LOCUS7772</name>
</gene>